<reference evidence="3" key="1">
    <citation type="submission" date="2015-01" db="EMBL/GenBank/DDBJ databases">
        <authorList>
            <person name="Andreevskaya M."/>
        </authorList>
    </citation>
    <scope>NUCLEOTIDE SEQUENCE [LARGE SCALE GENOMIC DNA]</scope>
    <source>
        <strain evidence="3">MKFS47</strain>
    </source>
</reference>
<dbReference type="Proteomes" id="UP000033166">
    <property type="component" value="Chromosome I"/>
</dbReference>
<accession>A0A0D6DWE1</accession>
<dbReference type="RefSeq" id="WP_157761114.1">
    <property type="nucleotide sequence ID" value="NZ_LN774769.1"/>
</dbReference>
<gene>
    <name evidence="2" type="ORF">LACPI_0605</name>
</gene>
<dbReference type="HOGENOM" id="CLU_3044735_0_0_9"/>
<evidence type="ECO:0000313" key="2">
    <source>
        <dbReference type="EMBL" id="CEN27805.1"/>
    </source>
</evidence>
<evidence type="ECO:0000256" key="1">
    <source>
        <dbReference type="SAM" id="Coils"/>
    </source>
</evidence>
<evidence type="ECO:0000313" key="3">
    <source>
        <dbReference type="Proteomes" id="UP000033166"/>
    </source>
</evidence>
<feature type="coiled-coil region" evidence="1">
    <location>
        <begin position="21"/>
        <end position="48"/>
    </location>
</feature>
<proteinExistence type="predicted"/>
<dbReference type="AlphaFoldDB" id="A0A0D6DWE1"/>
<name>A0A0D6DWE1_9LACT</name>
<dbReference type="EMBL" id="LN774769">
    <property type="protein sequence ID" value="CEN27805.1"/>
    <property type="molecule type" value="Genomic_DNA"/>
</dbReference>
<keyword evidence="1" id="KW-0175">Coiled coil</keyword>
<organism evidence="2 3">
    <name type="scientific">Pseudolactococcus piscium MKFS47</name>
    <dbReference type="NCBI Taxonomy" id="297352"/>
    <lineage>
        <taxon>Bacteria</taxon>
        <taxon>Bacillati</taxon>
        <taxon>Bacillota</taxon>
        <taxon>Bacilli</taxon>
        <taxon>Lactobacillales</taxon>
        <taxon>Streptococcaceae</taxon>
        <taxon>Pseudolactococcus</taxon>
    </lineage>
</organism>
<dbReference type="KEGG" id="lpk:LACPI_0605"/>
<protein>
    <submittedName>
        <fullName evidence="2">Uncharacterized protein</fullName>
    </submittedName>
</protein>
<sequence>MTKQEKELLEEEFMKTLKMGLQLTSIQADMLEANMKDLDKKMTKLDDDLNEANK</sequence>